<proteinExistence type="predicted"/>
<evidence type="ECO:0000313" key="4">
    <source>
        <dbReference type="Proteomes" id="UP001239445"/>
    </source>
</evidence>
<dbReference type="Pfam" id="PF08457">
    <property type="entry name" value="Sfi1"/>
    <property type="match status" value="1"/>
</dbReference>
<dbReference type="Proteomes" id="UP001239445">
    <property type="component" value="Unassembled WGS sequence"/>
</dbReference>
<evidence type="ECO:0000259" key="2">
    <source>
        <dbReference type="Pfam" id="PF08457"/>
    </source>
</evidence>
<gene>
    <name evidence="3" type="ORF">QBC47DRAFT_335909</name>
</gene>
<feature type="region of interest" description="Disordered" evidence="1">
    <location>
        <begin position="1"/>
        <end position="32"/>
    </location>
</feature>
<feature type="region of interest" description="Disordered" evidence="1">
    <location>
        <begin position="937"/>
        <end position="1010"/>
    </location>
</feature>
<keyword evidence="4" id="KW-1185">Reference proteome</keyword>
<dbReference type="AlphaFoldDB" id="A0AAJ0FAK7"/>
<name>A0AAJ0FAK7_9PEZI</name>
<dbReference type="InterPro" id="IPR013665">
    <property type="entry name" value="Sfi1_dom"/>
</dbReference>
<feature type="region of interest" description="Disordered" evidence="1">
    <location>
        <begin position="127"/>
        <end position="233"/>
    </location>
</feature>
<comment type="caution">
    <text evidence="3">The sequence shown here is derived from an EMBL/GenBank/DDBJ whole genome shotgun (WGS) entry which is preliminary data.</text>
</comment>
<evidence type="ECO:0000256" key="1">
    <source>
        <dbReference type="SAM" id="MobiDB-lite"/>
    </source>
</evidence>
<accession>A0AAJ0FAK7</accession>
<evidence type="ECO:0000313" key="3">
    <source>
        <dbReference type="EMBL" id="KAK1761486.1"/>
    </source>
</evidence>
<feature type="compositionally biased region" description="Basic and acidic residues" evidence="1">
    <location>
        <begin position="174"/>
        <end position="183"/>
    </location>
</feature>
<reference evidence="3" key="1">
    <citation type="submission" date="2023-06" db="EMBL/GenBank/DDBJ databases">
        <title>Genome-scale phylogeny and comparative genomics of the fungal order Sordariales.</title>
        <authorList>
            <consortium name="Lawrence Berkeley National Laboratory"/>
            <person name="Hensen N."/>
            <person name="Bonometti L."/>
            <person name="Westerberg I."/>
            <person name="Brannstrom I.O."/>
            <person name="Guillou S."/>
            <person name="Cros-Aarteil S."/>
            <person name="Calhoun S."/>
            <person name="Haridas S."/>
            <person name="Kuo A."/>
            <person name="Mondo S."/>
            <person name="Pangilinan J."/>
            <person name="Riley R."/>
            <person name="Labutti K."/>
            <person name="Andreopoulos B."/>
            <person name="Lipzen A."/>
            <person name="Chen C."/>
            <person name="Yanf M."/>
            <person name="Daum C."/>
            <person name="Ng V."/>
            <person name="Clum A."/>
            <person name="Steindorff A."/>
            <person name="Ohm R."/>
            <person name="Martin F."/>
            <person name="Silar P."/>
            <person name="Natvig D."/>
            <person name="Lalanne C."/>
            <person name="Gautier V."/>
            <person name="Ament-Velasquez S.L."/>
            <person name="Kruys A."/>
            <person name="Hutchinson M.I."/>
            <person name="Powell A.J."/>
            <person name="Barry K."/>
            <person name="Miller A.N."/>
            <person name="Grigoriev I.V."/>
            <person name="Debuchy R."/>
            <person name="Gladieux P."/>
            <person name="Thoren M.H."/>
            <person name="Johannesson H."/>
        </authorList>
    </citation>
    <scope>NUCLEOTIDE SEQUENCE</scope>
    <source>
        <strain evidence="3">PSN4</strain>
    </source>
</reference>
<organism evidence="3 4">
    <name type="scientific">Echria macrotheca</name>
    <dbReference type="NCBI Taxonomy" id="438768"/>
    <lineage>
        <taxon>Eukaryota</taxon>
        <taxon>Fungi</taxon>
        <taxon>Dikarya</taxon>
        <taxon>Ascomycota</taxon>
        <taxon>Pezizomycotina</taxon>
        <taxon>Sordariomycetes</taxon>
        <taxon>Sordariomycetidae</taxon>
        <taxon>Sordariales</taxon>
        <taxon>Schizotheciaceae</taxon>
        <taxon>Echria</taxon>
    </lineage>
</organism>
<dbReference type="EMBL" id="MU839827">
    <property type="protein sequence ID" value="KAK1761486.1"/>
    <property type="molecule type" value="Genomic_DNA"/>
</dbReference>
<feature type="domain" description="Sfi1 spindle body" evidence="2">
    <location>
        <begin position="310"/>
        <end position="869"/>
    </location>
</feature>
<protein>
    <submittedName>
        <fullName evidence="3">Sfi1 spindle body protein-domain-containing protein</fullName>
    </submittedName>
</protein>
<sequence>MPPQSSLPLRDGRVGLPPPSASSFGSQTHDADYSDDDIRLVEEIVRLAESLYPALPEEIRLPTNALFKAAEQVLPSHGYDGDNPPNNISRLIFKIGGQRSGETLGDKFQAVLASMNIHLEYIPSSPYGDSPAARSRRPPPKPAAAVSNLDSSSYDLPALPRARARAVSPTESFEDPRDDRAGLRESPLIIPNAHLIRRSPHSEGSDGFRGTSDTTAQSRDEQDVPSPAYQQPVDDIDLLEANLRQLKMQDDPNLLNEAFFVWHCIATHTRSDNRELESLAAEFDDNDMLVEVLDIWREFSILAQTRRLESKAAAEHAEYVERMERRAGRVYEIFTIRTVLAQWQDGAREEADRTAVARRHLVRKRAFDGWLAQHVADESKVTNFILIHALQRWGQVSLHHEVRKGVAIRHYEHALPADCLDVMRRVFKTNLADRLRDVRIVYDCINTWYSCAREAELANALAIEVDERLLLDEAVVIWREEADYLESEAHSATIDFLTKDCQRKLQHWQEQARLERLLRQYMTANRGTLRHRVLETWHSAFLTARYNGEVADILTIEGPLEIWLNQAKLRIFEDDLEFETKQAVLKHWYLEERLAWYQRYTETRSKREALGHFLAAAHQQRGARISAEQEAEYVQQYHTIADCLEGWLGHVDGMRRLLHNANLIRLYRAATPCLDTWREHYQQSIVRSAYYRRQADSNAAGFVLSNVLDTWPAVAEQARRERLMNSLRQYRRAYKIDLAQATLEQWLLETSSNLDRSRVASNFHIQQRREDIDGYIQLWLETTKTAQTIWQYAAEAELEAYRSIWKREFDDAQDLEVMAINHDAMHTLKDCWRRWEFQGLQIDSQQRMVAALQNRNEKRLCRQIFEDWLLVAAPDSTHFDLLQFSTMSRRPARYPNPSTRQVSTPYLPVSQLGFGRGGSSMRLGTTPRDLGPMTEFDDDESLLPGAESNDPGFMSTPTRWTGSARPLGYRPTTTPSAILPSPYERELRQEYGQTRPRVEFADIQEESLED</sequence>